<reference evidence="2 3" key="1">
    <citation type="submission" date="2018-02" db="EMBL/GenBank/DDBJ databases">
        <title>FDA/CDC Antimicrobial Resistant Isolate Bank Genome Sequencing.</title>
        <authorList>
            <person name="Benahmed F.H."/>
            <person name="Lutgring J.D."/>
            <person name="Yoo B."/>
            <person name="Machado M."/>
            <person name="Brown A."/>
            <person name="McAllister G."/>
            <person name="Perry A."/>
            <person name="Halpin A.L."/>
            <person name="Vavikolanu K."/>
            <person name="Ott S."/>
            <person name="Zhao X."/>
            <person name="Tallon L.J."/>
            <person name="Sadzewicz L."/>
            <person name="Aluvathingal J."/>
            <person name="Nadendla S."/>
            <person name="Voskania-kordi A."/>
            <person name="Simonyan V."/>
            <person name="Patel J."/>
            <person name="Shawar R.M."/>
        </authorList>
    </citation>
    <scope>NUCLEOTIDE SEQUENCE [LARGE SCALE GENOMIC DNA]</scope>
    <source>
        <strain evidence="2 3">AR_0356</strain>
    </source>
</reference>
<dbReference type="AlphaFoldDB" id="A0A2R3IX10"/>
<feature type="region of interest" description="Disordered" evidence="1">
    <location>
        <begin position="82"/>
        <end position="125"/>
    </location>
</feature>
<accession>A0A2R3IX10</accession>
<name>A0A2R3IX10_9PSED</name>
<feature type="compositionally biased region" description="Basic residues" evidence="1">
    <location>
        <begin position="45"/>
        <end position="58"/>
    </location>
</feature>
<dbReference type="EMBL" id="CP027169">
    <property type="protein sequence ID" value="AVK06455.1"/>
    <property type="molecule type" value="Genomic_DNA"/>
</dbReference>
<sequence length="125" mass="13705">MISFLCESHHPAFATPVSRRARAGRESGSSALCLWKTGDAGRRDRPGRRRRSQARQRQRANALMREVMMLLRWITIAVSRSHVGEHSPVGRMGATAGCRKKGPALGEPAARPQRQARSAACNSSS</sequence>
<feature type="region of interest" description="Disordered" evidence="1">
    <location>
        <begin position="18"/>
        <end position="59"/>
    </location>
</feature>
<organism evidence="2 3">
    <name type="scientific">Pseudomonas paraeruginosa</name>
    <dbReference type="NCBI Taxonomy" id="2994495"/>
    <lineage>
        <taxon>Bacteria</taxon>
        <taxon>Pseudomonadati</taxon>
        <taxon>Pseudomonadota</taxon>
        <taxon>Gammaproteobacteria</taxon>
        <taxon>Pseudomonadales</taxon>
        <taxon>Pseudomonadaceae</taxon>
        <taxon>Pseudomonas</taxon>
    </lineage>
</organism>
<dbReference type="Proteomes" id="UP000238390">
    <property type="component" value="Chromosome"/>
</dbReference>
<keyword evidence="3" id="KW-1185">Reference proteome</keyword>
<protein>
    <submittedName>
        <fullName evidence="2">Uncharacterized protein</fullName>
    </submittedName>
</protein>
<feature type="compositionally biased region" description="Low complexity" evidence="1">
    <location>
        <begin position="108"/>
        <end position="125"/>
    </location>
</feature>
<evidence type="ECO:0000256" key="1">
    <source>
        <dbReference type="SAM" id="MobiDB-lite"/>
    </source>
</evidence>
<gene>
    <name evidence="2" type="ORF">CSB93_1936</name>
</gene>
<proteinExistence type="predicted"/>
<evidence type="ECO:0000313" key="3">
    <source>
        <dbReference type="Proteomes" id="UP000238390"/>
    </source>
</evidence>
<evidence type="ECO:0000313" key="2">
    <source>
        <dbReference type="EMBL" id="AVK06455.1"/>
    </source>
</evidence>